<evidence type="ECO:0000313" key="1">
    <source>
        <dbReference type="EMBL" id="VVT56782.1"/>
    </source>
</evidence>
<reference evidence="1 2" key="1">
    <citation type="submission" date="2019-09" db="EMBL/GenBank/DDBJ databases">
        <authorList>
            <person name="Brejova B."/>
        </authorList>
    </citation>
    <scope>NUCLEOTIDE SEQUENCE [LARGE SCALE GENOMIC DNA]</scope>
</reference>
<keyword evidence="2" id="KW-1185">Reference proteome</keyword>
<dbReference type="PANTHER" id="PTHR15492">
    <property type="entry name" value="CYCLIN D1-BINDING PROTEIN 1"/>
    <property type="match status" value="1"/>
</dbReference>
<sequence>MSRRSLPDQIADGLGLLGAFAAAIKTTQTNPPELDDPLAAIADIAKLSKAHATKLAVACKPPFSSDLVAPLFAESLKMAAPMAAAVSAADSKLAKLVVTELKRLVANYFASLHAFYTEIRVLAQSTEPESSSARLVTTAELWYACDQLAASPTTLTPSRILAQKTKLYCDTITDAAEELSDAAAGNLDEGYDSEDGPDFVIMDGPVDAPLDESVAKDFDSLANKTAKLSIEEIPRDTMASYAKALGLIPQAIKTSILFLLRKKDTKPADYDTLYAHFKTIVALVDDLVAYSTYQPDETEAVETAKGIVTELKDITTLTGASTDLSEIQTNLQL</sequence>
<evidence type="ECO:0000313" key="2">
    <source>
        <dbReference type="Proteomes" id="UP000398389"/>
    </source>
</evidence>
<dbReference type="Proteomes" id="UP000398389">
    <property type="component" value="Unassembled WGS sequence"/>
</dbReference>
<dbReference type="AlphaFoldDB" id="A0A5E8C086"/>
<dbReference type="InterPro" id="IPR026907">
    <property type="entry name" value="GCIP-like"/>
</dbReference>
<organism evidence="1 2">
    <name type="scientific">Magnusiomyces paraingens</name>
    <dbReference type="NCBI Taxonomy" id="2606893"/>
    <lineage>
        <taxon>Eukaryota</taxon>
        <taxon>Fungi</taxon>
        <taxon>Dikarya</taxon>
        <taxon>Ascomycota</taxon>
        <taxon>Saccharomycotina</taxon>
        <taxon>Dipodascomycetes</taxon>
        <taxon>Dipodascales</taxon>
        <taxon>Dipodascaceae</taxon>
        <taxon>Magnusiomyces</taxon>
    </lineage>
</organism>
<gene>
    <name evidence="1" type="ORF">SAPINGB_P005269</name>
</gene>
<dbReference type="EMBL" id="CABVLU010000004">
    <property type="protein sequence ID" value="VVT56782.1"/>
    <property type="molecule type" value="Genomic_DNA"/>
</dbReference>
<dbReference type="GO" id="GO:0005634">
    <property type="term" value="C:nucleus"/>
    <property type="evidence" value="ECO:0007669"/>
    <property type="project" value="TreeGrafter"/>
</dbReference>
<dbReference type="Gene3D" id="1.20.1420.10">
    <property type="entry name" value="Talin, central domain"/>
    <property type="match status" value="1"/>
</dbReference>
<protein>
    <submittedName>
        <fullName evidence="1">Uncharacterized protein</fullName>
    </submittedName>
</protein>
<accession>A0A5E8C086</accession>
<name>A0A5E8C086_9ASCO</name>
<dbReference type="PANTHER" id="PTHR15492:SF1">
    <property type="entry name" value="CYCLIN-D1-BINDING PROTEIN 1"/>
    <property type="match status" value="1"/>
</dbReference>
<dbReference type="GeneID" id="43584083"/>
<dbReference type="RefSeq" id="XP_031855874.1">
    <property type="nucleotide sequence ID" value="XM_031999983.1"/>
</dbReference>
<dbReference type="Gene3D" id="1.20.1410.10">
    <property type="entry name" value="I/LWEQ domain"/>
    <property type="match status" value="1"/>
</dbReference>
<proteinExistence type="predicted"/>